<reference evidence="7" key="1">
    <citation type="submission" date="2022-07" db="EMBL/GenBank/DDBJ databases">
        <title>Phylogenomic reconstructions and comparative analyses of Kickxellomycotina fungi.</title>
        <authorList>
            <person name="Reynolds N.K."/>
            <person name="Stajich J.E."/>
            <person name="Barry K."/>
            <person name="Grigoriev I.V."/>
            <person name="Crous P."/>
            <person name="Smith M.E."/>
        </authorList>
    </citation>
    <scope>NUCLEOTIDE SEQUENCE</scope>
    <source>
        <strain evidence="7">IMI 214461</strain>
    </source>
</reference>
<dbReference type="PANTHER" id="PTHR14986">
    <property type="entry name" value="RURM1 PROTEIN"/>
    <property type="match status" value="1"/>
</dbReference>
<dbReference type="AlphaFoldDB" id="A0A9W8B8U1"/>
<keyword evidence="2 5" id="KW-1017">Isopeptide bond</keyword>
<dbReference type="Proteomes" id="UP001150907">
    <property type="component" value="Unassembled WGS sequence"/>
</dbReference>
<comment type="pathway">
    <text evidence="5 6">tRNA modification; 5-methoxycarbonylmethyl-2-thiouridine-tRNA biosynthesis.</text>
</comment>
<comment type="similarity">
    <text evidence="5 6">Belongs to the URM1 family.</text>
</comment>
<dbReference type="SUPFAM" id="SSF54285">
    <property type="entry name" value="MoaD/ThiS"/>
    <property type="match status" value="1"/>
</dbReference>
<name>A0A9W8B8U1_9FUNG</name>
<comment type="caution">
    <text evidence="7">The sequence shown here is derived from an EMBL/GenBank/DDBJ whole genome shotgun (WGS) entry which is preliminary data.</text>
</comment>
<keyword evidence="4 5" id="KW-0833">Ubl conjugation pathway</keyword>
<dbReference type="OrthoDB" id="10248987at2759"/>
<evidence type="ECO:0000256" key="2">
    <source>
        <dbReference type="ARBA" id="ARBA00022499"/>
    </source>
</evidence>
<feature type="modified residue" description="1-thioglycine" evidence="5">
    <location>
        <position position="123"/>
    </location>
</feature>
<keyword evidence="1 5" id="KW-0963">Cytoplasm</keyword>
<feature type="cross-link" description="Glycyl lysine isopeptide (Gly-Lys) (interchain with K-? in acceptor proteins)" evidence="5">
    <location>
        <position position="123"/>
    </location>
</feature>
<keyword evidence="8" id="KW-1185">Reference proteome</keyword>
<dbReference type="Pfam" id="PF09138">
    <property type="entry name" value="Urm1"/>
    <property type="match status" value="1"/>
</dbReference>
<evidence type="ECO:0000313" key="7">
    <source>
        <dbReference type="EMBL" id="KAJ1998057.1"/>
    </source>
</evidence>
<dbReference type="GO" id="GO:0034227">
    <property type="term" value="P:tRNA thio-modification"/>
    <property type="evidence" value="ECO:0007669"/>
    <property type="project" value="UniProtKB-UniRule"/>
</dbReference>
<dbReference type="GO" id="GO:0002098">
    <property type="term" value="P:tRNA wobble uridine modification"/>
    <property type="evidence" value="ECO:0007669"/>
    <property type="project" value="UniProtKB-UniRule"/>
</dbReference>
<dbReference type="Gene3D" id="3.10.20.30">
    <property type="match status" value="1"/>
</dbReference>
<dbReference type="InterPro" id="IPR012675">
    <property type="entry name" value="Beta-grasp_dom_sf"/>
</dbReference>
<dbReference type="CDD" id="cd01764">
    <property type="entry name" value="Ubl_Urm1"/>
    <property type="match status" value="1"/>
</dbReference>
<dbReference type="EMBL" id="JANBQF010001092">
    <property type="protein sequence ID" value="KAJ1998057.1"/>
    <property type="molecule type" value="Genomic_DNA"/>
</dbReference>
<dbReference type="InterPro" id="IPR016155">
    <property type="entry name" value="Mopterin_synth/thiamin_S_b"/>
</dbReference>
<dbReference type="InterPro" id="IPR015221">
    <property type="entry name" value="Urm1"/>
</dbReference>
<proteinExistence type="inferred from homology"/>
<protein>
    <recommendedName>
        <fullName evidence="5 6">Ubiquitin-related modifier 1</fullName>
    </recommendedName>
</protein>
<sequence>MESSVRGSDSGDARPVAHDEKCLTITAMYSGGMERLIKDEKTEVVHKIERKDDSTPLMMEEFIAYLGKTDVAEGKQDMFIQENSVRPGIMVIINMVDWEVEGELEYELKNNDCVEFISTLHGG</sequence>
<accession>A0A9W8B8U1</accession>
<evidence type="ECO:0000256" key="4">
    <source>
        <dbReference type="ARBA" id="ARBA00022786"/>
    </source>
</evidence>
<evidence type="ECO:0000313" key="8">
    <source>
        <dbReference type="Proteomes" id="UP001150907"/>
    </source>
</evidence>
<evidence type="ECO:0000256" key="6">
    <source>
        <dbReference type="RuleBase" id="RU361182"/>
    </source>
</evidence>
<dbReference type="GO" id="GO:0032447">
    <property type="term" value="P:protein urmylation"/>
    <property type="evidence" value="ECO:0007669"/>
    <property type="project" value="UniProtKB-UniRule"/>
</dbReference>
<comment type="function">
    <text evidence="5">Acts as a sulfur carrier required for 2-thiolation of mcm(5)S(2)U at tRNA wobble positions of cytosolic tRNA(Lys), tRNA(Glu) and tRNA(Gln). Serves as sulfur donor in tRNA 2-thiolation reaction by being thiocarboxylated (-COSH) at its C-terminus by the MOCS3 homolog UBA4. The sulfur is then transferred to tRNA to form 2-thiolation of mcm(5)S(2)U. Prior mcm(5) tRNA modification by the elongator complex is required for 2-thiolation. Also acts as a ubiquitin-like protein (UBL) that is covalently conjugated via an isopeptide bond to lysine residues of target proteins such as AHP1. The thiocarboxylated form serves as substrate for conjugation and oxidative stress specifically induces the formation of UBL-protein conjugates.</text>
</comment>
<evidence type="ECO:0000256" key="3">
    <source>
        <dbReference type="ARBA" id="ARBA00022694"/>
    </source>
</evidence>
<dbReference type="HAMAP" id="MF_03048">
    <property type="entry name" value="Urm1"/>
    <property type="match status" value="1"/>
</dbReference>
<dbReference type="GO" id="GO:0005829">
    <property type="term" value="C:cytosol"/>
    <property type="evidence" value="ECO:0007669"/>
    <property type="project" value="UniProtKB-UniRule"/>
</dbReference>
<evidence type="ECO:0000256" key="1">
    <source>
        <dbReference type="ARBA" id="ARBA00022490"/>
    </source>
</evidence>
<keyword evidence="3 5" id="KW-0819">tRNA processing</keyword>
<comment type="subcellular location">
    <subcellularLocation>
        <location evidence="5 6">Cytoplasm</location>
    </subcellularLocation>
</comment>
<evidence type="ECO:0000256" key="5">
    <source>
        <dbReference type="HAMAP-Rule" id="MF_03048"/>
    </source>
</evidence>
<comment type="PTM">
    <text evidence="5">C-terminal thiocarboxylation occurs in 2 steps, it is first acyl-adenylated (-COAMP) via the hesA/moeB/thiF part of UBA4, then thiocarboxylated (-COSH) via the rhodanese domain of UBA4.</text>
</comment>
<organism evidence="7 8">
    <name type="scientific">Coemansia thaxteri</name>
    <dbReference type="NCBI Taxonomy" id="2663907"/>
    <lineage>
        <taxon>Eukaryota</taxon>
        <taxon>Fungi</taxon>
        <taxon>Fungi incertae sedis</taxon>
        <taxon>Zoopagomycota</taxon>
        <taxon>Kickxellomycotina</taxon>
        <taxon>Kickxellomycetes</taxon>
        <taxon>Kickxellales</taxon>
        <taxon>Kickxellaceae</taxon>
        <taxon>Coemansia</taxon>
    </lineage>
</organism>
<gene>
    <name evidence="5 7" type="primary">URM1</name>
    <name evidence="7" type="ORF">H4R26_005602</name>
</gene>